<sequence>MEFTTHFGLQSQTTRLLSRPGEPPHLPEPPLLRAYHPLWATFTHNHTQCWTWSGAAVPPANPHTTWPTDKPAAGFGTGLLPLHSPLLRESWLVSSPPLIDMLKFSGYPPLIRGQKTSRRGRARRAGRGRAGRDGRDVTRTPHPSHYTCNAAQRCRRLRRAREDITPHSQSTRVQHAHIHAHTHTCPFAHWATVRGLRRLQPHHHPPTYWRNWRAHASSPQHSATADRTALTAAPQPQTPHHRQHT</sequence>
<protein>
    <submittedName>
        <fullName evidence="2">Transcript antisense to ribosomal RNA protein</fullName>
    </submittedName>
</protein>
<proteinExistence type="predicted"/>
<evidence type="ECO:0000313" key="3">
    <source>
        <dbReference type="Proteomes" id="UP000017246"/>
    </source>
</evidence>
<keyword evidence="3" id="KW-1185">Reference proteome</keyword>
<feature type="region of interest" description="Disordered" evidence="1">
    <location>
        <begin position="204"/>
        <end position="245"/>
    </location>
</feature>
<feature type="region of interest" description="Disordered" evidence="1">
    <location>
        <begin position="112"/>
        <end position="146"/>
    </location>
</feature>
<organism evidence="2 3">
    <name type="scientific">Echinococcus multilocularis</name>
    <name type="common">Fox tapeworm</name>
    <dbReference type="NCBI Taxonomy" id="6211"/>
    <lineage>
        <taxon>Eukaryota</taxon>
        <taxon>Metazoa</taxon>
        <taxon>Spiralia</taxon>
        <taxon>Lophotrochozoa</taxon>
        <taxon>Platyhelminthes</taxon>
        <taxon>Cestoda</taxon>
        <taxon>Eucestoda</taxon>
        <taxon>Cyclophyllidea</taxon>
        <taxon>Taeniidae</taxon>
        <taxon>Echinococcus</taxon>
    </lineage>
</organism>
<dbReference type="OrthoDB" id="6252758at2759"/>
<reference evidence="2" key="1">
    <citation type="journal article" date="2013" name="Nature">
        <title>The genomes of four tapeworm species reveal adaptations to parasitism.</title>
        <authorList>
            <person name="Tsai I.J."/>
            <person name="Zarowiecki M."/>
            <person name="Holroyd N."/>
            <person name="Garciarrubio A."/>
            <person name="Sanchez-Flores A."/>
            <person name="Brooks K.L."/>
            <person name="Tracey A."/>
            <person name="Bobes R.J."/>
            <person name="Fragoso G."/>
            <person name="Sciutto E."/>
            <person name="Aslett M."/>
            <person name="Beasley H."/>
            <person name="Bennett H.M."/>
            <person name="Cai J."/>
            <person name="Camicia F."/>
            <person name="Clark R."/>
            <person name="Cucher M."/>
            <person name="De Silva N."/>
            <person name="Day T.A."/>
            <person name="Deplazes P."/>
            <person name="Estrada K."/>
            <person name="Fernandez C."/>
            <person name="Holland P.W."/>
            <person name="Hou J."/>
            <person name="Hu S."/>
            <person name="Huckvale T."/>
            <person name="Hung S.S."/>
            <person name="Kamenetzky L."/>
            <person name="Keane J.A."/>
            <person name="Kiss F."/>
            <person name="Koziol U."/>
            <person name="Lambert O."/>
            <person name="Liu K."/>
            <person name="Luo X."/>
            <person name="Luo Y."/>
            <person name="Macchiaroli N."/>
            <person name="Nichol S."/>
            <person name="Paps J."/>
            <person name="Parkinson J."/>
            <person name="Pouchkina-Stantcheva N."/>
            <person name="Riddiford N."/>
            <person name="Rosenzvit M."/>
            <person name="Salinas G."/>
            <person name="Wasmuth J.D."/>
            <person name="Zamanian M."/>
            <person name="Zheng Y."/>
            <person name="Cai X."/>
            <person name="Soberon X."/>
            <person name="Olson P.D."/>
            <person name="Laclette J.P."/>
            <person name="Brehm K."/>
            <person name="Berriman M."/>
            <person name="Garciarrubio A."/>
            <person name="Bobes R.J."/>
            <person name="Fragoso G."/>
            <person name="Sanchez-Flores A."/>
            <person name="Estrada K."/>
            <person name="Cevallos M.A."/>
            <person name="Morett E."/>
            <person name="Gonzalez V."/>
            <person name="Portillo T."/>
            <person name="Ochoa-Leyva A."/>
            <person name="Jose M.V."/>
            <person name="Sciutto E."/>
            <person name="Landa A."/>
            <person name="Jimenez L."/>
            <person name="Valdes V."/>
            <person name="Carrero J.C."/>
            <person name="Larralde C."/>
            <person name="Morales-Montor J."/>
            <person name="Limon-Lason J."/>
            <person name="Soberon X."/>
            <person name="Laclette J.P."/>
        </authorList>
    </citation>
    <scope>NUCLEOTIDE SEQUENCE [LARGE SCALE GENOMIC DNA]</scope>
</reference>
<gene>
    <name evidence="2" type="ORF">EmuJ_000275600</name>
</gene>
<feature type="compositionally biased region" description="Basic residues" evidence="1">
    <location>
        <begin position="115"/>
        <end position="129"/>
    </location>
</feature>
<reference evidence="2" key="2">
    <citation type="submission" date="2015-11" db="EMBL/GenBank/DDBJ databases">
        <authorList>
            <person name="Zhang Y."/>
            <person name="Guo Z."/>
        </authorList>
    </citation>
    <scope>NUCLEOTIDE SEQUENCE</scope>
</reference>
<name>A0A068XYZ7_ECHMU</name>
<accession>A0A068XYZ7</accession>
<feature type="compositionally biased region" description="Basic and acidic residues" evidence="1">
    <location>
        <begin position="130"/>
        <end position="139"/>
    </location>
</feature>
<dbReference type="EMBL" id="LN902848">
    <property type="protein sequence ID" value="CDS36077.2"/>
    <property type="molecule type" value="Genomic_DNA"/>
</dbReference>
<feature type="compositionally biased region" description="Polar residues" evidence="1">
    <location>
        <begin position="7"/>
        <end position="16"/>
    </location>
</feature>
<dbReference type="Proteomes" id="UP000017246">
    <property type="component" value="Unassembled WGS sequence"/>
</dbReference>
<evidence type="ECO:0000313" key="2">
    <source>
        <dbReference type="EMBL" id="CDS36077.2"/>
    </source>
</evidence>
<feature type="region of interest" description="Disordered" evidence="1">
    <location>
        <begin position="1"/>
        <end position="25"/>
    </location>
</feature>
<dbReference type="AlphaFoldDB" id="A0A068XYZ7"/>
<evidence type="ECO:0000256" key="1">
    <source>
        <dbReference type="SAM" id="MobiDB-lite"/>
    </source>
</evidence>